<dbReference type="GeneID" id="54990061"/>
<evidence type="ECO:0000313" key="2">
    <source>
        <dbReference type="Proteomes" id="UP000241797"/>
    </source>
</evidence>
<dbReference type="KEGG" id="vg:54990061"/>
<sequence>MEIYVDSLDFDTFTIIDKNGNRENINISDELMIDENNINEEFMKQSGKYAYWASLLEIVRRYYEAEQRKLETIGSQLNLTVRQSYKQKGEKPTKDMIEADVFINQNYQNQLNIVEDWSYKTKQLNYIVKAFEQRVNALTHLGAEQRKTNKNGGITNSLQY</sequence>
<accession>A0A2P1MXN6</accession>
<proteinExistence type="predicted"/>
<dbReference type="EMBL" id="MH078572">
    <property type="protein sequence ID" value="AVP40318.1"/>
    <property type="molecule type" value="Genomic_DNA"/>
</dbReference>
<evidence type="ECO:0000313" key="1">
    <source>
        <dbReference type="EMBL" id="AVP40318.1"/>
    </source>
</evidence>
<dbReference type="Proteomes" id="UP000241797">
    <property type="component" value="Segment"/>
</dbReference>
<keyword evidence="2" id="KW-1185">Reference proteome</keyword>
<reference evidence="1 2" key="1">
    <citation type="submission" date="2018-03" db="EMBL/GenBank/DDBJ databases">
        <title>Isolation, the biological characteristics and genomics of two new strains of lysate Staphylococcus aureus phage.</title>
        <authorList>
            <person name="Jin X."/>
            <person name="Zhang C."/>
        </authorList>
    </citation>
    <scope>NUCLEOTIDE SEQUENCE [LARGE SCALE GENOMIC DNA]</scope>
</reference>
<dbReference type="RefSeq" id="YP_009799572.1">
    <property type="nucleotide sequence ID" value="NC_047945.1"/>
</dbReference>
<organism evidence="1 2">
    <name type="scientific">Staphylococcus phage phiSA_BS1</name>
    <dbReference type="NCBI Taxonomy" id="2126734"/>
    <lineage>
        <taxon>Viruses</taxon>
        <taxon>Duplodnaviria</taxon>
        <taxon>Heunggongvirae</taxon>
        <taxon>Uroviricota</taxon>
        <taxon>Caudoviricetes</taxon>
        <taxon>Herelleviridae</taxon>
        <taxon>Twortvirinae</taxon>
        <taxon>Baoshanvirus</taxon>
        <taxon>Baoshanvirus BS1</taxon>
    </lineage>
</organism>
<name>A0A2P1MXN6_9CAUD</name>
<protein>
    <submittedName>
        <fullName evidence="1">Uncharacterized protein</fullName>
    </submittedName>
</protein>